<evidence type="ECO:0000313" key="1">
    <source>
        <dbReference type="EMBL" id="GBO15567.1"/>
    </source>
</evidence>
<reference evidence="1 2" key="1">
    <citation type="journal article" date="2019" name="Sci. Rep.">
        <title>Orb-weaving spider Araneus ventricosus genome elucidates the spidroin gene catalogue.</title>
        <authorList>
            <person name="Kono N."/>
            <person name="Nakamura H."/>
            <person name="Ohtoshi R."/>
            <person name="Moran D.A.P."/>
            <person name="Shinohara A."/>
            <person name="Yoshida Y."/>
            <person name="Fujiwara M."/>
            <person name="Mori M."/>
            <person name="Tomita M."/>
            <person name="Arakawa K."/>
        </authorList>
    </citation>
    <scope>NUCLEOTIDE SEQUENCE [LARGE SCALE GENOMIC DNA]</scope>
</reference>
<evidence type="ECO:0000313" key="2">
    <source>
        <dbReference type="Proteomes" id="UP000499080"/>
    </source>
</evidence>
<organism evidence="1 2">
    <name type="scientific">Araneus ventricosus</name>
    <name type="common">Orbweaver spider</name>
    <name type="synonym">Epeira ventricosa</name>
    <dbReference type="NCBI Taxonomy" id="182803"/>
    <lineage>
        <taxon>Eukaryota</taxon>
        <taxon>Metazoa</taxon>
        <taxon>Ecdysozoa</taxon>
        <taxon>Arthropoda</taxon>
        <taxon>Chelicerata</taxon>
        <taxon>Arachnida</taxon>
        <taxon>Araneae</taxon>
        <taxon>Araneomorphae</taxon>
        <taxon>Entelegynae</taxon>
        <taxon>Araneoidea</taxon>
        <taxon>Araneidae</taxon>
        <taxon>Araneus</taxon>
    </lineage>
</organism>
<sequence length="91" mass="10352">MSAFHNLNILEIGGFSMKSGFAILGSDYYLSSQIDFLFAMSLRCLSSEIEEFAQFPSLLPSFRKQLGVRTVFLLHDEKAVDNLSFLETKYE</sequence>
<comment type="caution">
    <text evidence="1">The sequence shown here is derived from an EMBL/GenBank/DDBJ whole genome shotgun (WGS) entry which is preliminary data.</text>
</comment>
<dbReference type="EMBL" id="BGPR01039589">
    <property type="protein sequence ID" value="GBO15567.1"/>
    <property type="molecule type" value="Genomic_DNA"/>
</dbReference>
<dbReference type="AlphaFoldDB" id="A0A4Y2UVS5"/>
<accession>A0A4Y2UVS5</accession>
<name>A0A4Y2UVS5_ARAVE</name>
<protein>
    <submittedName>
        <fullName evidence="1">Uncharacterized protein</fullName>
    </submittedName>
</protein>
<gene>
    <name evidence="1" type="ORF">AVEN_20520_1</name>
</gene>
<keyword evidence="2" id="KW-1185">Reference proteome</keyword>
<dbReference type="Proteomes" id="UP000499080">
    <property type="component" value="Unassembled WGS sequence"/>
</dbReference>
<proteinExistence type="predicted"/>